<protein>
    <submittedName>
        <fullName evidence="2">Uncharacterized protein</fullName>
    </submittedName>
</protein>
<evidence type="ECO:0000313" key="2">
    <source>
        <dbReference type="EMBL" id="KAJ9139521.1"/>
    </source>
</evidence>
<feature type="chain" id="PRO_5041443259" evidence="1">
    <location>
        <begin position="23"/>
        <end position="341"/>
    </location>
</feature>
<dbReference type="AlphaFoldDB" id="A0AA38VD82"/>
<keyword evidence="3" id="KW-1185">Reference proteome</keyword>
<dbReference type="Proteomes" id="UP001174691">
    <property type="component" value="Unassembled WGS sequence"/>
</dbReference>
<name>A0AA38VD82_9PEZI</name>
<organism evidence="2 3">
    <name type="scientific">Coniochaeta hoffmannii</name>
    <dbReference type="NCBI Taxonomy" id="91930"/>
    <lineage>
        <taxon>Eukaryota</taxon>
        <taxon>Fungi</taxon>
        <taxon>Dikarya</taxon>
        <taxon>Ascomycota</taxon>
        <taxon>Pezizomycotina</taxon>
        <taxon>Sordariomycetes</taxon>
        <taxon>Sordariomycetidae</taxon>
        <taxon>Coniochaetales</taxon>
        <taxon>Coniochaetaceae</taxon>
        <taxon>Coniochaeta</taxon>
    </lineage>
</organism>
<keyword evidence="1" id="KW-0732">Signal</keyword>
<feature type="signal peptide" evidence="1">
    <location>
        <begin position="1"/>
        <end position="22"/>
    </location>
</feature>
<proteinExistence type="predicted"/>
<gene>
    <name evidence="2" type="ORF">NKR19_g7438</name>
</gene>
<comment type="caution">
    <text evidence="2">The sequence shown here is derived from an EMBL/GenBank/DDBJ whole genome shotgun (WGS) entry which is preliminary data.</text>
</comment>
<evidence type="ECO:0000313" key="3">
    <source>
        <dbReference type="Proteomes" id="UP001174691"/>
    </source>
</evidence>
<accession>A0AA38VD82</accession>
<reference evidence="2" key="1">
    <citation type="submission" date="2022-07" db="EMBL/GenBank/DDBJ databases">
        <title>Fungi with potential for degradation of polypropylene.</title>
        <authorList>
            <person name="Gostincar C."/>
        </authorList>
    </citation>
    <scope>NUCLEOTIDE SEQUENCE</scope>
    <source>
        <strain evidence="2">EXF-13287</strain>
    </source>
</reference>
<sequence>MSSVNKVLHLGFALYGLGLTLGPDFGMPNYQTSGDTGPWGVNYTIYNALLDHPNATTNFPLPGPNINAAYPDAGPDEGWSWTISVTDDIPARDSDVSYYTEQNTSKVYTGSRTRLNAPPYLALPPDSSNSTANFTARAVGNFTEWTVCVQHWAYSTFSAAGNITIPDKWRQDDGSCSSIASADCIRDWEAAAVKSYQSGQCDLVDLGKILSCSGLEIIPKLGAIGHHFNSTNVGRWPGGHFDFITYGGELHDRGNVTAYNKTGSIPWPVLVVWGGWPINGPYSPPGSGGQINTTAKLTCVRAMNATEGSVTPGGISAGIGAHVALKLLWLVCGLSFSALLL</sequence>
<dbReference type="EMBL" id="JANBVN010000129">
    <property type="protein sequence ID" value="KAJ9139521.1"/>
    <property type="molecule type" value="Genomic_DNA"/>
</dbReference>
<evidence type="ECO:0000256" key="1">
    <source>
        <dbReference type="SAM" id="SignalP"/>
    </source>
</evidence>